<evidence type="ECO:0000313" key="3">
    <source>
        <dbReference type="Proteomes" id="UP000034710"/>
    </source>
</evidence>
<feature type="region of interest" description="Disordered" evidence="1">
    <location>
        <begin position="114"/>
        <end position="230"/>
    </location>
</feature>
<feature type="compositionally biased region" description="Gly residues" evidence="1">
    <location>
        <begin position="144"/>
        <end position="159"/>
    </location>
</feature>
<organism evidence="2 3">
    <name type="scientific">Candidatus Woesebacteria bacterium GW2011_GWA1_38_8</name>
    <dbReference type="NCBI Taxonomy" id="1618547"/>
    <lineage>
        <taxon>Bacteria</taxon>
        <taxon>Candidatus Woeseibacteriota</taxon>
    </lineage>
</organism>
<evidence type="ECO:0000313" key="2">
    <source>
        <dbReference type="EMBL" id="KKQ81650.1"/>
    </source>
</evidence>
<dbReference type="EMBL" id="LBVJ01000057">
    <property type="protein sequence ID" value="KKQ81650.1"/>
    <property type="molecule type" value="Genomic_DNA"/>
</dbReference>
<feature type="compositionally biased region" description="Low complexity" evidence="1">
    <location>
        <begin position="160"/>
        <end position="172"/>
    </location>
</feature>
<evidence type="ECO:0000256" key="1">
    <source>
        <dbReference type="SAM" id="MobiDB-lite"/>
    </source>
</evidence>
<feature type="compositionally biased region" description="Low complexity" evidence="1">
    <location>
        <begin position="121"/>
        <end position="143"/>
    </location>
</feature>
<comment type="caution">
    <text evidence="2">The sequence shown here is derived from an EMBL/GenBank/DDBJ whole genome shotgun (WGS) entry which is preliminary data.</text>
</comment>
<dbReference type="Proteomes" id="UP000034710">
    <property type="component" value="Unassembled WGS sequence"/>
</dbReference>
<gene>
    <name evidence="2" type="ORF">UT06_C0057G0007</name>
</gene>
<feature type="compositionally biased region" description="Gly residues" evidence="1">
    <location>
        <begin position="219"/>
        <end position="230"/>
    </location>
</feature>
<protein>
    <submittedName>
        <fullName evidence="2">Uncharacterized protein</fullName>
    </submittedName>
</protein>
<dbReference type="PATRIC" id="fig|1618547.3.peg.1154"/>
<reference evidence="2 3" key="1">
    <citation type="journal article" date="2015" name="Nature">
        <title>rRNA introns, odd ribosomes, and small enigmatic genomes across a large radiation of phyla.</title>
        <authorList>
            <person name="Brown C.T."/>
            <person name="Hug L.A."/>
            <person name="Thomas B.C."/>
            <person name="Sharon I."/>
            <person name="Castelle C.J."/>
            <person name="Singh A."/>
            <person name="Wilkins M.J."/>
            <person name="Williams K.H."/>
            <person name="Banfield J.F."/>
        </authorList>
    </citation>
    <scope>NUCLEOTIDE SEQUENCE [LARGE SCALE GENOMIC DNA]</scope>
</reference>
<dbReference type="AlphaFoldDB" id="A0A0G0L1C0"/>
<name>A0A0G0L1C0_9BACT</name>
<sequence>MDCQIFRLPKQCIGAGGSGGAASKNTSNVATGGGGGAYSLISNFSVATPGTTQVTYRIGAGGAATSISNGTVAGNVGEDTWFNNTAFPGSGTDNIYCGAKGGQAGAAGALTQNGGAGGVDTSGWGQTRRSGGSGGTASHSSVATGGGGTAGNSSMGGIGVSSSTTNSATNGGQANGSGALGGTGGTSGTNGGDGTEYTTEGSGGGGGGTRQTVNSVVYGGDGGKRGGGGAGSVNYRTAGTPSAESGAGYDGIIIITYTPIIDPTITQNDWRMYVDNSALDPTDPWGSPDLGENSPLTSIPYANDPIDPGDNIRIRITMVVGDAALSASLEGFILQYGEGSSCSAISSWTDVDAISGSGIWRYYDNASITDGTALSSTDPPTAGDLNIGVSDRAGRYVESDPTTTNPYAVAVGEDMEWDFNVQYNGNAEAHTYCFKIRRDTPADLDGYNASSYPQVDTRPGAGDLLRHGNFFTTGIERGIFWAD</sequence>
<proteinExistence type="predicted"/>
<accession>A0A0G0L1C0</accession>
<feature type="compositionally biased region" description="Gly residues" evidence="1">
    <location>
        <begin position="173"/>
        <end position="194"/>
    </location>
</feature>